<name>A0ABT1HIG3_9NOCA</name>
<keyword evidence="4 11" id="KW-0808">Transferase</keyword>
<evidence type="ECO:0000256" key="3">
    <source>
        <dbReference type="ARBA" id="ARBA00022676"/>
    </source>
</evidence>
<proteinExistence type="inferred from homology"/>
<dbReference type="InterPro" id="IPR001173">
    <property type="entry name" value="Glyco_trans_2-like"/>
</dbReference>
<dbReference type="InterPro" id="IPR029044">
    <property type="entry name" value="Nucleotide-diphossugar_trans"/>
</dbReference>
<accession>A0ABT1HIG3</accession>
<gene>
    <name evidence="11" type="ORF">LX13_003459</name>
</gene>
<evidence type="ECO:0000313" key="11">
    <source>
        <dbReference type="EMBL" id="MCP2177631.1"/>
    </source>
</evidence>
<organism evidence="11 12">
    <name type="scientific">Williamsia maris</name>
    <dbReference type="NCBI Taxonomy" id="72806"/>
    <lineage>
        <taxon>Bacteria</taxon>
        <taxon>Bacillati</taxon>
        <taxon>Actinomycetota</taxon>
        <taxon>Actinomycetes</taxon>
        <taxon>Mycobacteriales</taxon>
        <taxon>Nocardiaceae</taxon>
        <taxon>Williamsia</taxon>
    </lineage>
</organism>
<dbReference type="Proteomes" id="UP001206895">
    <property type="component" value="Unassembled WGS sequence"/>
</dbReference>
<evidence type="ECO:0000256" key="4">
    <source>
        <dbReference type="ARBA" id="ARBA00022679"/>
    </source>
</evidence>
<evidence type="ECO:0000256" key="7">
    <source>
        <dbReference type="ARBA" id="ARBA00037904"/>
    </source>
</evidence>
<evidence type="ECO:0000256" key="6">
    <source>
        <dbReference type="ARBA" id="ARBA00037281"/>
    </source>
</evidence>
<reference evidence="11 12" key="1">
    <citation type="submission" date="2022-06" db="EMBL/GenBank/DDBJ databases">
        <title>Genomic Encyclopedia of Archaeal and Bacterial Type Strains, Phase II (KMG-II): from individual species to whole genera.</title>
        <authorList>
            <person name="Goeker M."/>
        </authorList>
    </citation>
    <scope>NUCLEOTIDE SEQUENCE [LARGE SCALE GENOMIC DNA]</scope>
    <source>
        <strain evidence="11 12">DSM 44693</strain>
    </source>
</reference>
<evidence type="ECO:0000256" key="2">
    <source>
        <dbReference type="ARBA" id="ARBA00022475"/>
    </source>
</evidence>
<protein>
    <recommendedName>
        <fullName evidence="9">4,4'-diaponeurosporenoate glycosyltransferase</fullName>
    </recommendedName>
</protein>
<comment type="caution">
    <text evidence="11">The sequence shown here is derived from an EMBL/GenBank/DDBJ whole genome shotgun (WGS) entry which is preliminary data.</text>
</comment>
<evidence type="ECO:0000313" key="12">
    <source>
        <dbReference type="Proteomes" id="UP001206895"/>
    </source>
</evidence>
<dbReference type="EMBL" id="JAMTCJ010000003">
    <property type="protein sequence ID" value="MCP2177631.1"/>
    <property type="molecule type" value="Genomic_DNA"/>
</dbReference>
<dbReference type="RefSeq" id="WP_253662531.1">
    <property type="nucleotide sequence ID" value="NZ_BAAAJQ010000001.1"/>
</dbReference>
<comment type="pathway">
    <text evidence="7">Carotenoid biosynthesis; staphyloxanthin biosynthesis; staphyloxanthin from farnesyl diphosphate: step 4/5.</text>
</comment>
<evidence type="ECO:0000259" key="10">
    <source>
        <dbReference type="Pfam" id="PF00535"/>
    </source>
</evidence>
<dbReference type="SUPFAM" id="SSF53448">
    <property type="entry name" value="Nucleotide-diphospho-sugar transferases"/>
    <property type="match status" value="1"/>
</dbReference>
<dbReference type="Pfam" id="PF00535">
    <property type="entry name" value="Glycos_transf_2"/>
    <property type="match status" value="1"/>
</dbReference>
<dbReference type="GO" id="GO:0016740">
    <property type="term" value="F:transferase activity"/>
    <property type="evidence" value="ECO:0007669"/>
    <property type="project" value="UniProtKB-KW"/>
</dbReference>
<keyword evidence="3" id="KW-0328">Glycosyltransferase</keyword>
<keyword evidence="5" id="KW-0472">Membrane</keyword>
<dbReference type="CDD" id="cd00761">
    <property type="entry name" value="Glyco_tranf_GTA_type"/>
    <property type="match status" value="1"/>
</dbReference>
<dbReference type="PANTHER" id="PTHR43646">
    <property type="entry name" value="GLYCOSYLTRANSFERASE"/>
    <property type="match status" value="1"/>
</dbReference>
<evidence type="ECO:0000256" key="9">
    <source>
        <dbReference type="ARBA" id="ARBA00040345"/>
    </source>
</evidence>
<evidence type="ECO:0000256" key="8">
    <source>
        <dbReference type="ARBA" id="ARBA00038120"/>
    </source>
</evidence>
<keyword evidence="2" id="KW-1003">Cell membrane</keyword>
<dbReference type="PANTHER" id="PTHR43646:SF2">
    <property type="entry name" value="GLYCOSYLTRANSFERASE 2-LIKE DOMAIN-CONTAINING PROTEIN"/>
    <property type="match status" value="1"/>
</dbReference>
<feature type="domain" description="Glycosyltransferase 2-like" evidence="10">
    <location>
        <begin position="9"/>
        <end position="171"/>
    </location>
</feature>
<comment type="subcellular location">
    <subcellularLocation>
        <location evidence="1">Cell membrane</location>
    </subcellularLocation>
</comment>
<comment type="similarity">
    <text evidence="8">Belongs to the glycosyltransferase 2 family. CrtQ subfamily.</text>
</comment>
<sequence>MPDTQPTLSVVVPAFNEARSIGRCLDKLLAQSTPIEEIIVVDNNSTDETFAIASAYSRDHPTVQVLVEPRQGVQHTRDLGVGTATGELVARIDADTYAEPRWAANIVDFFAVAPDDIAGGYGMSTMHDMPLQRPFTAMQARVTRRVGKALAQGQVTVVGEAIGANCVMRSEVWRQVAGKTSPRDDIMEDADLSLTIRDAGWRIALIPGMDAQTSGRRLYSSPRSYWKYTAYSPRTYAMHGRRRAMVLASIGIQFARVAQIGLWIPLLWWDPTAKKFGLVPRGLRRTDRELPSGHRSDSTPQR</sequence>
<keyword evidence="12" id="KW-1185">Reference proteome</keyword>
<comment type="function">
    <text evidence="6">Catalyzes the glycosylation of 4,4'-diaponeurosporenoate, i.e. the esterification of glucose at the C1'' position with the carboxyl group of 4,4'-diaponeurosporenic acid, to form glycosyl-4,4'-diaponeurosporenoate. This is a step in the biosynthesis of staphyloxanthin, an orange pigment present in most staphylococci strains.</text>
</comment>
<evidence type="ECO:0000256" key="1">
    <source>
        <dbReference type="ARBA" id="ARBA00004236"/>
    </source>
</evidence>
<evidence type="ECO:0000256" key="5">
    <source>
        <dbReference type="ARBA" id="ARBA00023136"/>
    </source>
</evidence>
<dbReference type="Gene3D" id="3.90.550.10">
    <property type="entry name" value="Spore Coat Polysaccharide Biosynthesis Protein SpsA, Chain A"/>
    <property type="match status" value="1"/>
</dbReference>